<keyword evidence="2" id="KW-1185">Reference proteome</keyword>
<protein>
    <submittedName>
        <fullName evidence="1">Uncharacterized protein</fullName>
    </submittedName>
</protein>
<evidence type="ECO:0000313" key="1">
    <source>
        <dbReference type="EMBL" id="SCW83616.1"/>
    </source>
</evidence>
<reference evidence="2" key="1">
    <citation type="submission" date="2016-10" db="EMBL/GenBank/DDBJ databases">
        <authorList>
            <person name="Varghese N."/>
            <person name="Submissions S."/>
        </authorList>
    </citation>
    <scope>NUCLEOTIDE SEQUENCE [LARGE SCALE GENOMIC DNA]</scope>
    <source>
        <strain evidence="2">CGMCC 1.8946</strain>
    </source>
</reference>
<dbReference type="Proteomes" id="UP000198601">
    <property type="component" value="Unassembled WGS sequence"/>
</dbReference>
<proteinExistence type="predicted"/>
<dbReference type="STRING" id="624147.SAMN04487970_10622"/>
<sequence>MSSNPITYGQLEVTPYQFSRLSELRIEQKLNEHARLTLTGIVPEQLQDIS</sequence>
<dbReference type="EMBL" id="FMTT01000062">
    <property type="protein sequence ID" value="SCW83616.1"/>
    <property type="molecule type" value="Genomic_DNA"/>
</dbReference>
<accession>A0A1G4TQE2</accession>
<dbReference type="RefSeq" id="WP_167670339.1">
    <property type="nucleotide sequence ID" value="NZ_FMTT01000062.1"/>
</dbReference>
<evidence type="ECO:0000313" key="2">
    <source>
        <dbReference type="Proteomes" id="UP000198601"/>
    </source>
</evidence>
<organism evidence="1 2">
    <name type="scientific">Paenibacillus tianmuensis</name>
    <dbReference type="NCBI Taxonomy" id="624147"/>
    <lineage>
        <taxon>Bacteria</taxon>
        <taxon>Bacillati</taxon>
        <taxon>Bacillota</taxon>
        <taxon>Bacilli</taxon>
        <taxon>Bacillales</taxon>
        <taxon>Paenibacillaceae</taxon>
        <taxon>Paenibacillus</taxon>
    </lineage>
</organism>
<dbReference type="AlphaFoldDB" id="A0A1G4TQE2"/>
<gene>
    <name evidence="1" type="ORF">SAMN04487970_10622</name>
</gene>
<name>A0A1G4TQE2_9BACL</name>